<proteinExistence type="predicted"/>
<evidence type="ECO:0000313" key="1">
    <source>
        <dbReference type="EMBL" id="MBW0473162.1"/>
    </source>
</evidence>
<keyword evidence="2" id="KW-1185">Reference proteome</keyword>
<protein>
    <submittedName>
        <fullName evidence="1">Uncharacterized protein</fullName>
    </submittedName>
</protein>
<comment type="caution">
    <text evidence="1">The sequence shown here is derived from an EMBL/GenBank/DDBJ whole genome shotgun (WGS) entry which is preliminary data.</text>
</comment>
<evidence type="ECO:0000313" key="2">
    <source>
        <dbReference type="Proteomes" id="UP000765509"/>
    </source>
</evidence>
<organism evidence="1 2">
    <name type="scientific">Austropuccinia psidii MF-1</name>
    <dbReference type="NCBI Taxonomy" id="1389203"/>
    <lineage>
        <taxon>Eukaryota</taxon>
        <taxon>Fungi</taxon>
        <taxon>Dikarya</taxon>
        <taxon>Basidiomycota</taxon>
        <taxon>Pucciniomycotina</taxon>
        <taxon>Pucciniomycetes</taxon>
        <taxon>Pucciniales</taxon>
        <taxon>Sphaerophragmiaceae</taxon>
        <taxon>Austropuccinia</taxon>
    </lineage>
</organism>
<dbReference type="AlphaFoldDB" id="A0A9Q3BYJ0"/>
<reference evidence="1" key="1">
    <citation type="submission" date="2021-03" db="EMBL/GenBank/DDBJ databases">
        <title>Draft genome sequence of rust myrtle Austropuccinia psidii MF-1, a brazilian biotype.</title>
        <authorList>
            <person name="Quecine M.C."/>
            <person name="Pachon D.M.R."/>
            <person name="Bonatelli M.L."/>
            <person name="Correr F.H."/>
            <person name="Franceschini L.M."/>
            <person name="Leite T.F."/>
            <person name="Margarido G.R.A."/>
            <person name="Almeida C.A."/>
            <person name="Ferrarezi J.A."/>
            <person name="Labate C.A."/>
        </authorList>
    </citation>
    <scope>NUCLEOTIDE SEQUENCE</scope>
    <source>
        <strain evidence="1">MF-1</strain>
    </source>
</reference>
<gene>
    <name evidence="1" type="ORF">O181_012877</name>
</gene>
<dbReference type="Proteomes" id="UP000765509">
    <property type="component" value="Unassembled WGS sequence"/>
</dbReference>
<accession>A0A9Q3BYJ0</accession>
<dbReference type="EMBL" id="AVOT02003314">
    <property type="protein sequence ID" value="MBW0473162.1"/>
    <property type="molecule type" value="Genomic_DNA"/>
</dbReference>
<sequence>MVTSLCKRSKVIIQPMKEGNGKRKFELGPIVTHGIQTLKKKPTRSPATRHSPSLYALQANSVATNSRPKWHPMVRGLIPRTLPIQ</sequence>
<name>A0A9Q3BYJ0_9BASI</name>